<dbReference type="InterPro" id="IPR015947">
    <property type="entry name" value="PUA-like_sf"/>
</dbReference>
<feature type="domain" description="ASCH" evidence="2">
    <location>
        <begin position="111"/>
        <end position="196"/>
    </location>
</feature>
<feature type="compositionally biased region" description="Basic and acidic residues" evidence="1">
    <location>
        <begin position="1"/>
        <end position="14"/>
    </location>
</feature>
<dbReference type="Pfam" id="PF04266">
    <property type="entry name" value="ASCH"/>
    <property type="match status" value="1"/>
</dbReference>
<evidence type="ECO:0000313" key="3">
    <source>
        <dbReference type="EMBL" id="KCW61522.1"/>
    </source>
</evidence>
<dbReference type="STRING" id="71139.A0A059B5N3"/>
<reference evidence="3" key="1">
    <citation type="submission" date="2013-07" db="EMBL/GenBank/DDBJ databases">
        <title>The genome of Eucalyptus grandis.</title>
        <authorList>
            <person name="Schmutz J."/>
            <person name="Hayes R."/>
            <person name="Myburg A."/>
            <person name="Tuskan G."/>
            <person name="Grattapaglia D."/>
            <person name="Rokhsar D.S."/>
        </authorList>
    </citation>
    <scope>NUCLEOTIDE SEQUENCE</scope>
    <source>
        <tissue evidence="3">Leaf extractions</tissue>
    </source>
</reference>
<dbReference type="EMBL" id="KK198760">
    <property type="protein sequence ID" value="KCW61521.1"/>
    <property type="molecule type" value="Genomic_DNA"/>
</dbReference>
<proteinExistence type="predicted"/>
<sequence length="235" mass="26626">MCMQKSERRTDTIKVEVATSSESAKGKHRSDEERDSPIKTRRKKTKNAERRNQQLVAGSWPGFFPGSQKSFLRILEKITPPRENPEFCFSKAEEGTAMQSRNQGNYRNPCLTMHQPWASLLMYGIKRIEGRSSPAPIRGCLWIHATSKVPDESTIKAMEEFYGEIYAVNGITKIKFPEHYPVSRLQGCVEVVGCVPADELACWNGLPEGVMLEAQTDYCWLCEQILVSTEISHPI</sequence>
<dbReference type="AlphaFoldDB" id="A0A059B5N3"/>
<gene>
    <name evidence="3" type="ORF">EUGRSUZ_H04247</name>
</gene>
<evidence type="ECO:0000256" key="1">
    <source>
        <dbReference type="SAM" id="MobiDB-lite"/>
    </source>
</evidence>
<dbReference type="PANTHER" id="PTHR12963">
    <property type="entry name" value="THYROID RECEPTOR INTERACTING PROTEIN RELATED"/>
    <property type="match status" value="1"/>
</dbReference>
<name>A0A059B5N3_EUCGR</name>
<dbReference type="InterPro" id="IPR039128">
    <property type="entry name" value="TRIP4-like"/>
</dbReference>
<feature type="compositionally biased region" description="Basic and acidic residues" evidence="1">
    <location>
        <begin position="29"/>
        <end position="38"/>
    </location>
</feature>
<evidence type="ECO:0000259" key="2">
    <source>
        <dbReference type="Pfam" id="PF04266"/>
    </source>
</evidence>
<organism evidence="3">
    <name type="scientific">Eucalyptus grandis</name>
    <name type="common">Flooded gum</name>
    <dbReference type="NCBI Taxonomy" id="71139"/>
    <lineage>
        <taxon>Eukaryota</taxon>
        <taxon>Viridiplantae</taxon>
        <taxon>Streptophyta</taxon>
        <taxon>Embryophyta</taxon>
        <taxon>Tracheophyta</taxon>
        <taxon>Spermatophyta</taxon>
        <taxon>Magnoliopsida</taxon>
        <taxon>eudicotyledons</taxon>
        <taxon>Gunneridae</taxon>
        <taxon>Pentapetalae</taxon>
        <taxon>rosids</taxon>
        <taxon>malvids</taxon>
        <taxon>Myrtales</taxon>
        <taxon>Myrtaceae</taxon>
        <taxon>Myrtoideae</taxon>
        <taxon>Eucalypteae</taxon>
        <taxon>Eucalyptus</taxon>
    </lineage>
</organism>
<dbReference type="Gramene" id="KCW61521">
    <property type="protein sequence ID" value="KCW61521"/>
    <property type="gene ID" value="EUGRSUZ_H04247"/>
</dbReference>
<dbReference type="Gene3D" id="2.30.130.30">
    <property type="entry name" value="Hypothetical protein"/>
    <property type="match status" value="1"/>
</dbReference>
<dbReference type="PANTHER" id="PTHR12963:SF0">
    <property type="entry name" value="EXPRESSED PROTEIN"/>
    <property type="match status" value="1"/>
</dbReference>
<dbReference type="Gramene" id="KCW61522">
    <property type="protein sequence ID" value="KCW61522"/>
    <property type="gene ID" value="EUGRSUZ_H04247"/>
</dbReference>
<dbReference type="FunFam" id="2.30.130.30:FF:000002">
    <property type="entry name" value="Activating signal cointegrator 1"/>
    <property type="match status" value="1"/>
</dbReference>
<dbReference type="EMBL" id="KK198760">
    <property type="protein sequence ID" value="KCW61522.1"/>
    <property type="molecule type" value="Genomic_DNA"/>
</dbReference>
<dbReference type="eggNOG" id="KOG2845">
    <property type="taxonomic scope" value="Eukaryota"/>
</dbReference>
<protein>
    <recommendedName>
        <fullName evidence="2">ASCH domain-containing protein</fullName>
    </recommendedName>
</protein>
<dbReference type="InterPro" id="IPR007374">
    <property type="entry name" value="ASCH_domain"/>
</dbReference>
<feature type="region of interest" description="Disordered" evidence="1">
    <location>
        <begin position="1"/>
        <end position="54"/>
    </location>
</feature>
<dbReference type="SUPFAM" id="SSF88697">
    <property type="entry name" value="PUA domain-like"/>
    <property type="match status" value="1"/>
</dbReference>
<accession>A0A059B5N3</accession>
<dbReference type="CDD" id="cd06554">
    <property type="entry name" value="ASCH_ASC-1_like"/>
    <property type="match status" value="1"/>
</dbReference>